<dbReference type="Proteomes" id="UP001323405">
    <property type="component" value="Unassembled WGS sequence"/>
</dbReference>
<comment type="caution">
    <text evidence="1">The sequence shown here is derived from an EMBL/GenBank/DDBJ whole genome shotgun (WGS) entry which is preliminary data.</text>
</comment>
<evidence type="ECO:0000313" key="2">
    <source>
        <dbReference type="Proteomes" id="UP001323405"/>
    </source>
</evidence>
<accession>A0ABR0GT07</accession>
<evidence type="ECO:0000313" key="1">
    <source>
        <dbReference type="EMBL" id="KAK4658888.1"/>
    </source>
</evidence>
<gene>
    <name evidence="1" type="ORF">QC762_105520</name>
</gene>
<sequence>MASPNFKIAAQLYNPIPLPISTQNEDGSSSFSIRLLSVTSAPGEPIACQLWADPFDKATTRTGYYALSYVWDNASVTEEITINGLPFQATQNLVLALKWFLNPNSPPVRYGLMLSASISAIYPSATTRFALWGRFTPHATRLFVFMAPRLKNTMPRCFASSTRFARIWNIPTCRAKTQVDAAQGQVLCRHG</sequence>
<proteinExistence type="predicted"/>
<dbReference type="EMBL" id="JAFFHA010000001">
    <property type="protein sequence ID" value="KAK4658888.1"/>
    <property type="molecule type" value="Genomic_DNA"/>
</dbReference>
<protein>
    <submittedName>
        <fullName evidence="1">Uncharacterized protein</fullName>
    </submittedName>
</protein>
<name>A0ABR0GT07_9PEZI</name>
<organism evidence="1 2">
    <name type="scientific">Podospora pseudocomata</name>
    <dbReference type="NCBI Taxonomy" id="2093779"/>
    <lineage>
        <taxon>Eukaryota</taxon>
        <taxon>Fungi</taxon>
        <taxon>Dikarya</taxon>
        <taxon>Ascomycota</taxon>
        <taxon>Pezizomycotina</taxon>
        <taxon>Sordariomycetes</taxon>
        <taxon>Sordariomycetidae</taxon>
        <taxon>Sordariales</taxon>
        <taxon>Podosporaceae</taxon>
        <taxon>Podospora</taxon>
    </lineage>
</organism>
<reference evidence="1 2" key="1">
    <citation type="journal article" date="2023" name="bioRxiv">
        <title>High-quality genome assemblies of four members of thePodospora anserinaspecies complex.</title>
        <authorList>
            <person name="Ament-Velasquez S.L."/>
            <person name="Vogan A.A."/>
            <person name="Wallerman O."/>
            <person name="Hartmann F."/>
            <person name="Gautier V."/>
            <person name="Silar P."/>
            <person name="Giraud T."/>
            <person name="Johannesson H."/>
        </authorList>
    </citation>
    <scope>NUCLEOTIDE SEQUENCE [LARGE SCALE GENOMIC DNA]</scope>
    <source>
        <strain evidence="1 2">CBS 415.72m</strain>
    </source>
</reference>
<dbReference type="RefSeq" id="XP_062747860.1">
    <property type="nucleotide sequence ID" value="XM_062884943.1"/>
</dbReference>
<keyword evidence="2" id="KW-1185">Reference proteome</keyword>
<dbReference type="GeneID" id="87904850"/>